<sequence length="83" mass="9176">ALGLWNPERRESSGSSALMRQKRCKETLRIHPEVNIKITQVLTRRSSWISTSGAKLSKKHLTLSATSFPSECILSKAAPGVNK</sequence>
<organism evidence="2 3">
    <name type="scientific">Erpetoichthys calabaricus</name>
    <name type="common">Rope fish</name>
    <name type="synonym">Calamoichthys calabaricus</name>
    <dbReference type="NCBI Taxonomy" id="27687"/>
    <lineage>
        <taxon>Eukaryota</taxon>
        <taxon>Metazoa</taxon>
        <taxon>Chordata</taxon>
        <taxon>Craniata</taxon>
        <taxon>Vertebrata</taxon>
        <taxon>Euteleostomi</taxon>
        <taxon>Actinopterygii</taxon>
        <taxon>Polypteriformes</taxon>
        <taxon>Polypteridae</taxon>
        <taxon>Erpetoichthys</taxon>
    </lineage>
</organism>
<keyword evidence="3" id="KW-1185">Reference proteome</keyword>
<evidence type="ECO:0000313" key="3">
    <source>
        <dbReference type="Proteomes" id="UP000694620"/>
    </source>
</evidence>
<evidence type="ECO:0000313" key="2">
    <source>
        <dbReference type="Ensembl" id="ENSECRP00000024972.1"/>
    </source>
</evidence>
<dbReference type="Ensembl" id="ENSECRT00000025511.1">
    <property type="protein sequence ID" value="ENSECRP00000024972.1"/>
    <property type="gene ID" value="ENSECRG00000016913.1"/>
</dbReference>
<reference evidence="2" key="1">
    <citation type="submission" date="2025-08" db="UniProtKB">
        <authorList>
            <consortium name="Ensembl"/>
        </authorList>
    </citation>
    <scope>IDENTIFICATION</scope>
</reference>
<protein>
    <submittedName>
        <fullName evidence="2">Uncharacterized protein</fullName>
    </submittedName>
</protein>
<dbReference type="AlphaFoldDB" id="A0A8C4T1N3"/>
<proteinExistence type="predicted"/>
<name>A0A8C4T1N3_ERPCA</name>
<feature type="region of interest" description="Disordered" evidence="1">
    <location>
        <begin position="1"/>
        <end position="20"/>
    </location>
</feature>
<dbReference type="GeneTree" id="ENSGT00980000203096"/>
<evidence type="ECO:0000256" key="1">
    <source>
        <dbReference type="SAM" id="MobiDB-lite"/>
    </source>
</evidence>
<dbReference type="Proteomes" id="UP000694620">
    <property type="component" value="Unassembled WGS sequence"/>
</dbReference>
<accession>A0A8C4T1N3</accession>
<reference evidence="2" key="2">
    <citation type="submission" date="2025-09" db="UniProtKB">
        <authorList>
            <consortium name="Ensembl"/>
        </authorList>
    </citation>
    <scope>IDENTIFICATION</scope>
</reference>